<feature type="region of interest" description="Disordered" evidence="1">
    <location>
        <begin position="179"/>
        <end position="221"/>
    </location>
</feature>
<feature type="region of interest" description="Disordered" evidence="1">
    <location>
        <begin position="665"/>
        <end position="684"/>
    </location>
</feature>
<gene>
    <name evidence="2" type="ORF">B0H64DRAFT_147128</name>
</gene>
<feature type="region of interest" description="Disordered" evidence="1">
    <location>
        <begin position="279"/>
        <end position="313"/>
    </location>
</feature>
<organism evidence="2 3">
    <name type="scientific">Chaetomium fimeti</name>
    <dbReference type="NCBI Taxonomy" id="1854472"/>
    <lineage>
        <taxon>Eukaryota</taxon>
        <taxon>Fungi</taxon>
        <taxon>Dikarya</taxon>
        <taxon>Ascomycota</taxon>
        <taxon>Pezizomycotina</taxon>
        <taxon>Sordariomycetes</taxon>
        <taxon>Sordariomycetidae</taxon>
        <taxon>Sordariales</taxon>
        <taxon>Chaetomiaceae</taxon>
        <taxon>Chaetomium</taxon>
    </lineage>
</organism>
<sequence>MPARGRSPAPSLPPVLDETTTVPFSDLFKSGFDPAALDAATQLADQNIFVASDGSRYRIEKIPDEDPVQGRVPSSTPIPPAAARPASLYTSGSTLSGSPASLPPPQLHVHAPPGTALGWGRSASNASSYSRSSGAYSARSGYAAAAVPGPEPRASIHEVANTMAHLSVSGFSARPLYGESDGGVQAAETLTDPDMGPRPPMSPASHSSELASPRASYAHHEQPSHYLAASWGPHDYPSPGAAPQYWTNVNYASYTTQTYAHLQSSRQNATATTGLPSLLEDATALPPPHRASDPMSPRSTLSPGSPDKEVWDGRGAAAADGYSYNPLHPSISAPSFVGRQSNYVNTGMGDIDTLTPVVVHHHAHSTASDGASTGRDNVLPGEDLVFDGPVKSSQTLTSPVFRDGVLKVFRNTLAGGLRFHCKVDYESETYRMKASNAQLIPAYAYDQRFPNIVYIRDKENDNANGYMQESRPSGIYQFSSLKELFDFQAKLTGEKVVLDIGSVRMVTVGKASSRSSTQFSSARLQIWHEPEGRRTAQSDVASFVTAGTALSGPLRERLVASTSRLMLYLGRSGGYITLFITDDLEIKAEGQTLVKIKPKKGGMPFSRKGSRWQWVKAHLEPNQGSESAGLDIHGKAVEVDLGSDYDSYKTFEIEFENSPRQLSAQMGRSHPRAPKPACTAQPYTRGHGGVGVYGASGTGRFYVNRAMSCFVNTP</sequence>
<feature type="region of interest" description="Disordered" evidence="1">
    <location>
        <begin position="61"/>
        <end position="114"/>
    </location>
</feature>
<dbReference type="AlphaFoldDB" id="A0AAE0LRT9"/>
<accession>A0AAE0LRT9</accession>
<reference evidence="2" key="2">
    <citation type="submission" date="2023-06" db="EMBL/GenBank/DDBJ databases">
        <authorList>
            <consortium name="Lawrence Berkeley National Laboratory"/>
            <person name="Haridas S."/>
            <person name="Hensen N."/>
            <person name="Bonometti L."/>
            <person name="Westerberg I."/>
            <person name="Brannstrom I.O."/>
            <person name="Guillou S."/>
            <person name="Cros-Aarteil S."/>
            <person name="Calhoun S."/>
            <person name="Kuo A."/>
            <person name="Mondo S."/>
            <person name="Pangilinan J."/>
            <person name="Riley R."/>
            <person name="Labutti K."/>
            <person name="Andreopoulos B."/>
            <person name="Lipzen A."/>
            <person name="Chen C."/>
            <person name="Yanf M."/>
            <person name="Daum C."/>
            <person name="Ng V."/>
            <person name="Clum A."/>
            <person name="Steindorff A."/>
            <person name="Ohm R."/>
            <person name="Martin F."/>
            <person name="Silar P."/>
            <person name="Natvig D."/>
            <person name="Lalanne C."/>
            <person name="Gautier V."/>
            <person name="Ament-Velasquez S.L."/>
            <person name="Kruys A."/>
            <person name="Hutchinson M.I."/>
            <person name="Powell A.J."/>
            <person name="Barry K."/>
            <person name="Miller A.N."/>
            <person name="Grigoriev I.V."/>
            <person name="Debuchy R."/>
            <person name="Gladieux P."/>
            <person name="Thoren M.H."/>
            <person name="Johannesson H."/>
        </authorList>
    </citation>
    <scope>NUCLEOTIDE SEQUENCE</scope>
    <source>
        <strain evidence="2">CBS 168.71</strain>
    </source>
</reference>
<evidence type="ECO:0000256" key="1">
    <source>
        <dbReference type="SAM" id="MobiDB-lite"/>
    </source>
</evidence>
<evidence type="ECO:0000313" key="3">
    <source>
        <dbReference type="Proteomes" id="UP001278766"/>
    </source>
</evidence>
<reference evidence="2" key="1">
    <citation type="journal article" date="2023" name="Mol. Phylogenet. Evol.">
        <title>Genome-scale phylogeny and comparative genomics of the fungal order Sordariales.</title>
        <authorList>
            <person name="Hensen N."/>
            <person name="Bonometti L."/>
            <person name="Westerberg I."/>
            <person name="Brannstrom I.O."/>
            <person name="Guillou S."/>
            <person name="Cros-Aarteil S."/>
            <person name="Calhoun S."/>
            <person name="Haridas S."/>
            <person name="Kuo A."/>
            <person name="Mondo S."/>
            <person name="Pangilinan J."/>
            <person name="Riley R."/>
            <person name="LaButti K."/>
            <person name="Andreopoulos B."/>
            <person name="Lipzen A."/>
            <person name="Chen C."/>
            <person name="Yan M."/>
            <person name="Daum C."/>
            <person name="Ng V."/>
            <person name="Clum A."/>
            <person name="Steindorff A."/>
            <person name="Ohm R.A."/>
            <person name="Martin F."/>
            <person name="Silar P."/>
            <person name="Natvig D.O."/>
            <person name="Lalanne C."/>
            <person name="Gautier V."/>
            <person name="Ament-Velasquez S.L."/>
            <person name="Kruys A."/>
            <person name="Hutchinson M.I."/>
            <person name="Powell A.J."/>
            <person name="Barry K."/>
            <person name="Miller A.N."/>
            <person name="Grigoriev I.V."/>
            <person name="Debuchy R."/>
            <person name="Gladieux P."/>
            <person name="Hiltunen Thoren M."/>
            <person name="Johannesson H."/>
        </authorList>
    </citation>
    <scope>NUCLEOTIDE SEQUENCE</scope>
    <source>
        <strain evidence="2">CBS 168.71</strain>
    </source>
</reference>
<name>A0AAE0LRT9_9PEZI</name>
<dbReference type="EMBL" id="JAUEPN010000004">
    <property type="protein sequence ID" value="KAK3295501.1"/>
    <property type="molecule type" value="Genomic_DNA"/>
</dbReference>
<feature type="compositionally biased region" description="Low complexity" evidence="1">
    <location>
        <begin position="87"/>
        <end position="98"/>
    </location>
</feature>
<keyword evidence="3" id="KW-1185">Reference proteome</keyword>
<dbReference type="Proteomes" id="UP001278766">
    <property type="component" value="Unassembled WGS sequence"/>
</dbReference>
<dbReference type="RefSeq" id="XP_062659015.1">
    <property type="nucleotide sequence ID" value="XM_062798370.1"/>
</dbReference>
<protein>
    <submittedName>
        <fullName evidence="2">Uncharacterized protein</fullName>
    </submittedName>
</protein>
<comment type="caution">
    <text evidence="2">The sequence shown here is derived from an EMBL/GenBank/DDBJ whole genome shotgun (WGS) entry which is preliminary data.</text>
</comment>
<proteinExistence type="predicted"/>
<dbReference type="GeneID" id="87835318"/>
<evidence type="ECO:0000313" key="2">
    <source>
        <dbReference type="EMBL" id="KAK3295501.1"/>
    </source>
</evidence>